<keyword evidence="5 12" id="KW-0812">Transmembrane</keyword>
<comment type="similarity">
    <text evidence="2 11">Belongs to the G-protein coupled receptor T2R family.</text>
</comment>
<keyword evidence="15" id="KW-1185">Reference proteome</keyword>
<dbReference type="Pfam" id="PF05296">
    <property type="entry name" value="TAS2R"/>
    <property type="match status" value="1"/>
</dbReference>
<sequence>MLLVGLTANLILVASIFMKWKSMKSLQTSDKILSCLAIFRGLYFLGSLLQIIITQFSPWLWRSYIVILTINILAMFIFYSSLWIATILCVFYCVKIVTYNYKLFTFLKTRISTMVPWLIPASLLISLIFSLTFGLVDYYFKLQKVSNGSSENMTASRLANSERFTHRFLIYTVGSIPPFMIFCVTNILLIHFLLTHTRRMRSNEFHIQSPNLQSHFNALKSMTLFLLLQIMLLICMSLSISGRLLDLTLSFVVNSIILCSPPLLHSLYMVYSSNEVKKMFVLMCLGLFR</sequence>
<dbReference type="OrthoDB" id="8876749at2759"/>
<comment type="caution">
    <text evidence="14">The sequence shown here is derived from an EMBL/GenBank/DDBJ whole genome shotgun (WGS) entry which is preliminary data.</text>
</comment>
<comment type="subcellular location">
    <subcellularLocation>
        <location evidence="1 12">Membrane</location>
        <topology evidence="1 12">Multi-pass membrane protein</topology>
    </subcellularLocation>
</comment>
<dbReference type="AlphaFoldDB" id="A0A8J6BE71"/>
<keyword evidence="4 12" id="KW-0716">Sensory transduction</keyword>
<evidence type="ECO:0000256" key="7">
    <source>
        <dbReference type="ARBA" id="ARBA00023040"/>
    </source>
</evidence>
<evidence type="ECO:0000256" key="11">
    <source>
        <dbReference type="RuleBase" id="RU004423"/>
    </source>
</evidence>
<feature type="transmembrane region" description="Helical" evidence="13">
    <location>
        <begin position="65"/>
        <end position="94"/>
    </location>
</feature>
<dbReference type="GO" id="GO:0016020">
    <property type="term" value="C:membrane"/>
    <property type="evidence" value="ECO:0007669"/>
    <property type="project" value="UniProtKB-SubCell"/>
</dbReference>
<evidence type="ECO:0000313" key="14">
    <source>
        <dbReference type="EMBL" id="KAG9461930.1"/>
    </source>
</evidence>
<feature type="transmembrane region" description="Helical" evidence="13">
    <location>
        <begin position="115"/>
        <end position="140"/>
    </location>
</feature>
<name>A0A8J6BE71_ELECQ</name>
<keyword evidence="9 12" id="KW-0675">Receptor</keyword>
<feature type="transmembrane region" description="Helical" evidence="13">
    <location>
        <begin position="251"/>
        <end position="271"/>
    </location>
</feature>
<gene>
    <name evidence="14" type="ORF">GDO78_015372</name>
</gene>
<feature type="transmembrane region" description="Helical" evidence="13">
    <location>
        <begin position="224"/>
        <end position="245"/>
    </location>
</feature>
<keyword evidence="3 12" id="KW-0919">Taste</keyword>
<evidence type="ECO:0000256" key="5">
    <source>
        <dbReference type="ARBA" id="ARBA00022692"/>
    </source>
</evidence>
<evidence type="ECO:0000256" key="4">
    <source>
        <dbReference type="ARBA" id="ARBA00022606"/>
    </source>
</evidence>
<evidence type="ECO:0000313" key="15">
    <source>
        <dbReference type="Proteomes" id="UP000770717"/>
    </source>
</evidence>
<evidence type="ECO:0000256" key="6">
    <source>
        <dbReference type="ARBA" id="ARBA00022989"/>
    </source>
</evidence>
<dbReference type="PANTHER" id="PTHR11394">
    <property type="entry name" value="TASTE RECEPTOR TYPE 2"/>
    <property type="match status" value="1"/>
</dbReference>
<keyword evidence="8 12" id="KW-0472">Membrane</keyword>
<evidence type="ECO:0000256" key="13">
    <source>
        <dbReference type="SAM" id="Phobius"/>
    </source>
</evidence>
<organism evidence="14 15">
    <name type="scientific">Eleutherodactylus coqui</name>
    <name type="common">Puerto Rican coqui</name>
    <dbReference type="NCBI Taxonomy" id="57060"/>
    <lineage>
        <taxon>Eukaryota</taxon>
        <taxon>Metazoa</taxon>
        <taxon>Chordata</taxon>
        <taxon>Craniata</taxon>
        <taxon>Vertebrata</taxon>
        <taxon>Euteleostomi</taxon>
        <taxon>Amphibia</taxon>
        <taxon>Batrachia</taxon>
        <taxon>Anura</taxon>
        <taxon>Neobatrachia</taxon>
        <taxon>Hyloidea</taxon>
        <taxon>Eleutherodactylidae</taxon>
        <taxon>Eleutherodactylinae</taxon>
        <taxon>Eleutherodactylus</taxon>
        <taxon>Eleutherodactylus</taxon>
    </lineage>
</organism>
<accession>A0A8J6BE71</accession>
<keyword evidence="10 12" id="KW-0807">Transducer</keyword>
<dbReference type="EMBL" id="WNTK01015128">
    <property type="protein sequence ID" value="KAG9461930.1"/>
    <property type="molecule type" value="Genomic_DNA"/>
</dbReference>
<feature type="transmembrane region" description="Helical" evidence="13">
    <location>
        <begin position="33"/>
        <end position="53"/>
    </location>
</feature>
<evidence type="ECO:0000256" key="1">
    <source>
        <dbReference type="ARBA" id="ARBA00004141"/>
    </source>
</evidence>
<protein>
    <recommendedName>
        <fullName evidence="12">Taste receptor type 2</fullName>
    </recommendedName>
</protein>
<evidence type="ECO:0000256" key="8">
    <source>
        <dbReference type="ARBA" id="ARBA00023136"/>
    </source>
</evidence>
<dbReference type="PANTHER" id="PTHR11394:SF47">
    <property type="entry name" value="TASTE RECEPTOR TYPE 2 MEMBER 40"/>
    <property type="match status" value="1"/>
</dbReference>
<proteinExistence type="inferred from homology"/>
<dbReference type="InterPro" id="IPR007960">
    <property type="entry name" value="TAS2R"/>
</dbReference>
<feature type="transmembrane region" description="Helical" evidence="13">
    <location>
        <begin position="168"/>
        <end position="194"/>
    </location>
</feature>
<reference evidence="14" key="1">
    <citation type="thesis" date="2020" institute="ProQuest LLC" country="789 East Eisenhower Parkway, Ann Arbor, MI, USA">
        <title>Comparative Genomics and Chromosome Evolution.</title>
        <authorList>
            <person name="Mudd A.B."/>
        </authorList>
    </citation>
    <scope>NUCLEOTIDE SEQUENCE</scope>
    <source>
        <strain evidence="14">HN-11 Male</strain>
        <tissue evidence="14">Kidney and liver</tissue>
    </source>
</reference>
<evidence type="ECO:0000256" key="10">
    <source>
        <dbReference type="ARBA" id="ARBA00023224"/>
    </source>
</evidence>
<evidence type="ECO:0000256" key="9">
    <source>
        <dbReference type="ARBA" id="ARBA00023170"/>
    </source>
</evidence>
<dbReference type="Proteomes" id="UP000770717">
    <property type="component" value="Unassembled WGS sequence"/>
</dbReference>
<keyword evidence="7 12" id="KW-0297">G-protein coupled receptor</keyword>
<evidence type="ECO:0000256" key="12">
    <source>
        <dbReference type="RuleBase" id="RU004424"/>
    </source>
</evidence>
<keyword evidence="6 13" id="KW-1133">Transmembrane helix</keyword>
<evidence type="ECO:0000256" key="2">
    <source>
        <dbReference type="ARBA" id="ARBA00007376"/>
    </source>
</evidence>
<dbReference type="Gene3D" id="1.20.1070.10">
    <property type="entry name" value="Rhodopsin 7-helix transmembrane proteins"/>
    <property type="match status" value="1"/>
</dbReference>
<dbReference type="SUPFAM" id="SSF81321">
    <property type="entry name" value="Family A G protein-coupled receptor-like"/>
    <property type="match status" value="1"/>
</dbReference>
<dbReference type="GO" id="GO:0033038">
    <property type="term" value="F:bitter taste receptor activity"/>
    <property type="evidence" value="ECO:0007669"/>
    <property type="project" value="InterPro"/>
</dbReference>
<evidence type="ECO:0000256" key="3">
    <source>
        <dbReference type="ARBA" id="ARBA00022480"/>
    </source>
</evidence>
<dbReference type="GO" id="GO:0004930">
    <property type="term" value="F:G protein-coupled receptor activity"/>
    <property type="evidence" value="ECO:0007669"/>
    <property type="project" value="UniProtKB-KW"/>
</dbReference>